<evidence type="ECO:0000256" key="1">
    <source>
        <dbReference type="SAM" id="SignalP"/>
    </source>
</evidence>
<dbReference type="AlphaFoldDB" id="A0A3D9FIY7"/>
<sequence length="515" mass="52710">MSPTRIMLLMSTAIPLAACGADDVASPGEGNIVVVTPSTPAPPPPPPPGPAPTSARFDAITPAADCPMGTTNDGTIDGDDDGSVDFRICRLGGTITGTVTLQKLDGVVYSLSGRVDVGVDVGGDGLAAGGTQGILNIDPGVVVIGAGTADFLVVQRGSQLNAIGTQTQPITFTARANFQNETDGTGTVNADSIGLFGGLVILGRAPINDCDGAAVGGAADCQTEIEGTSGAFYGGDQPNDDSGTLRYVQVRYPGFEVSTGNELNGISLGGVGDGTDFSYVQVHNSSDDGIEWFGGTVNGDHIAVTGADDDSFDIDSGFVGTLQFLIARQRAAGGDHYIEADSKFDDLPRSDPTLANFTFYGGGGSKDFGVLLREGIGGQLWNGIITDKSECLNLSDDETRDDGVPDFQSVVIDCPTAFGSEGSITAAEITTLFNLGANNNASFTTSLTDGFVNGANEDAVTAFTDPSIATVDYIGAVDQAAATPWTQDWTCGLFGSDDQDTGSAMLSCLVTPFYG</sequence>
<dbReference type="RefSeq" id="WP_211306435.1">
    <property type="nucleotide sequence ID" value="NZ_QRDP01000004.1"/>
</dbReference>
<feature type="chain" id="PRO_5017687293" evidence="1">
    <location>
        <begin position="21"/>
        <end position="515"/>
    </location>
</feature>
<reference evidence="2 3" key="1">
    <citation type="submission" date="2018-07" db="EMBL/GenBank/DDBJ databases">
        <title>Genomic Encyclopedia of Type Strains, Phase IV (KMG-IV): sequencing the most valuable type-strain genomes for metagenomic binning, comparative biology and taxonomic classification.</title>
        <authorList>
            <person name="Goeker M."/>
        </authorList>
    </citation>
    <scope>NUCLEOTIDE SEQUENCE [LARGE SCALE GENOMIC DNA]</scope>
    <source>
        <strain evidence="2 3">DSM 26725</strain>
    </source>
</reference>
<dbReference type="EMBL" id="QRDP01000004">
    <property type="protein sequence ID" value="RED17755.1"/>
    <property type="molecule type" value="Genomic_DNA"/>
</dbReference>
<accession>A0A3D9FIY7</accession>
<dbReference type="PANTHER" id="PTHR41339:SF1">
    <property type="entry name" value="SECRETED PROTEIN"/>
    <property type="match status" value="1"/>
</dbReference>
<keyword evidence="3" id="KW-1185">Reference proteome</keyword>
<protein>
    <submittedName>
        <fullName evidence="2">Uncharacterized protein</fullName>
    </submittedName>
</protein>
<feature type="signal peptide" evidence="1">
    <location>
        <begin position="1"/>
        <end position="20"/>
    </location>
</feature>
<dbReference type="Proteomes" id="UP000256310">
    <property type="component" value="Unassembled WGS sequence"/>
</dbReference>
<name>A0A3D9FIY7_9SPHN</name>
<dbReference type="PANTHER" id="PTHR41339">
    <property type="entry name" value="LIPL48"/>
    <property type="match status" value="1"/>
</dbReference>
<keyword evidence="1" id="KW-0732">Signal</keyword>
<comment type="caution">
    <text evidence="2">The sequence shown here is derived from an EMBL/GenBank/DDBJ whole genome shotgun (WGS) entry which is preliminary data.</text>
</comment>
<evidence type="ECO:0000313" key="2">
    <source>
        <dbReference type="EMBL" id="RED17755.1"/>
    </source>
</evidence>
<proteinExistence type="predicted"/>
<organism evidence="2 3">
    <name type="scientific">Parasphingopyxis lamellibrachiae</name>
    <dbReference type="NCBI Taxonomy" id="680125"/>
    <lineage>
        <taxon>Bacteria</taxon>
        <taxon>Pseudomonadati</taxon>
        <taxon>Pseudomonadota</taxon>
        <taxon>Alphaproteobacteria</taxon>
        <taxon>Sphingomonadales</taxon>
        <taxon>Sphingomonadaceae</taxon>
        <taxon>Parasphingopyxis</taxon>
    </lineage>
</organism>
<evidence type="ECO:0000313" key="3">
    <source>
        <dbReference type="Proteomes" id="UP000256310"/>
    </source>
</evidence>
<gene>
    <name evidence="2" type="ORF">DFR46_2809</name>
</gene>